<dbReference type="RefSeq" id="WP_135283153.1">
    <property type="nucleotide sequence ID" value="NZ_SMLL01000001.1"/>
</dbReference>
<evidence type="ECO:0008006" key="4">
    <source>
        <dbReference type="Google" id="ProtNLM"/>
    </source>
</evidence>
<evidence type="ECO:0000313" key="2">
    <source>
        <dbReference type="EMBL" id="TFZ04272.1"/>
    </source>
</evidence>
<protein>
    <recommendedName>
        <fullName evidence="4">DUF883 domain-containing protein</fullName>
    </recommendedName>
</protein>
<keyword evidence="3" id="KW-1185">Reference proteome</keyword>
<sequence>MNSETSTNPFPTSTSMGTGAGSSAVGTTPQREQGGDAGGSDNTVRRVAQRAHEAVDRLEQTLGSSGQRVMGMQQEYGEYARGQVRENPLAALGVAFLAGVIFGKLFTH</sequence>
<dbReference type="AlphaFoldDB" id="A0A4Z0C017"/>
<feature type="compositionally biased region" description="Low complexity" evidence="1">
    <location>
        <begin position="12"/>
        <end position="28"/>
    </location>
</feature>
<organism evidence="2 3">
    <name type="scientific">Ramlibacter rhizophilus</name>
    <dbReference type="NCBI Taxonomy" id="1781167"/>
    <lineage>
        <taxon>Bacteria</taxon>
        <taxon>Pseudomonadati</taxon>
        <taxon>Pseudomonadota</taxon>
        <taxon>Betaproteobacteria</taxon>
        <taxon>Burkholderiales</taxon>
        <taxon>Comamonadaceae</taxon>
        <taxon>Ramlibacter</taxon>
    </lineage>
</organism>
<evidence type="ECO:0000256" key="1">
    <source>
        <dbReference type="SAM" id="MobiDB-lite"/>
    </source>
</evidence>
<accession>A0A4Z0C017</accession>
<dbReference type="OrthoDB" id="8912835at2"/>
<dbReference type="Proteomes" id="UP000297564">
    <property type="component" value="Unassembled WGS sequence"/>
</dbReference>
<comment type="caution">
    <text evidence="2">The sequence shown here is derived from an EMBL/GenBank/DDBJ whole genome shotgun (WGS) entry which is preliminary data.</text>
</comment>
<feature type="region of interest" description="Disordered" evidence="1">
    <location>
        <begin position="1"/>
        <end position="52"/>
    </location>
</feature>
<reference evidence="2 3" key="1">
    <citation type="submission" date="2019-03" db="EMBL/GenBank/DDBJ databases">
        <title>Ramlibacter rhizophilus CCTCC AB2015357, whole genome shotgun sequence.</title>
        <authorList>
            <person name="Zhang X."/>
            <person name="Feng G."/>
            <person name="Zhu H."/>
        </authorList>
    </citation>
    <scope>NUCLEOTIDE SEQUENCE [LARGE SCALE GENOMIC DNA]</scope>
    <source>
        <strain evidence="2 3">CCTCC AB2015357</strain>
    </source>
</reference>
<name>A0A4Z0C017_9BURK</name>
<evidence type="ECO:0000313" key="3">
    <source>
        <dbReference type="Proteomes" id="UP000297564"/>
    </source>
</evidence>
<proteinExistence type="predicted"/>
<feature type="compositionally biased region" description="Polar residues" evidence="1">
    <location>
        <begin position="1"/>
        <end position="11"/>
    </location>
</feature>
<dbReference type="EMBL" id="SMLL01000001">
    <property type="protein sequence ID" value="TFZ04272.1"/>
    <property type="molecule type" value="Genomic_DNA"/>
</dbReference>
<gene>
    <name evidence="2" type="ORF">EZ242_00485</name>
</gene>